<keyword evidence="2" id="KW-1185">Reference proteome</keyword>
<gene>
    <name evidence="1" type="ORF">PGIGA_G00015040</name>
</gene>
<dbReference type="Proteomes" id="UP000829447">
    <property type="component" value="Linkage Group LG10"/>
</dbReference>
<name>A0ACC5WTN1_PANGG</name>
<sequence length="91" mass="10210">MGEQTTLSDWTSATIDDYDYSGDPESDGLCEFKSNYKHEVTYQIYSFICALGLLGNILVLVTYAFYKKAKTMTDIYLVNVAVADLLFVLAL</sequence>
<comment type="caution">
    <text evidence="1">The sequence shown here is derived from an EMBL/GenBank/DDBJ whole genome shotgun (WGS) entry which is preliminary data.</text>
</comment>
<proteinExistence type="predicted"/>
<protein>
    <submittedName>
        <fullName evidence="1">Uncharacterized protein</fullName>
    </submittedName>
</protein>
<evidence type="ECO:0000313" key="1">
    <source>
        <dbReference type="EMBL" id="MCI4382448.1"/>
    </source>
</evidence>
<reference evidence="1 2" key="1">
    <citation type="journal article" date="2022" name="bioRxiv">
        <title>An ancient truncated duplication of the anti-Mullerian hormone receptor type 2 gene is a potential conserved master sex determinant in the Pangasiidae catfish family.</title>
        <authorList>
            <person name="Wen M."/>
            <person name="Pan Q."/>
            <person name="Jouanno E."/>
            <person name="Montfort J."/>
            <person name="Zahm M."/>
            <person name="Cabau C."/>
            <person name="Klopp C."/>
            <person name="Iampietro C."/>
            <person name="Roques C."/>
            <person name="Bouchez O."/>
            <person name="Castinel A."/>
            <person name="Donnadieu C."/>
            <person name="Parrinello H."/>
            <person name="Poncet C."/>
            <person name="Belmonte E."/>
            <person name="Gautier V."/>
            <person name="Avarre J.-C."/>
            <person name="Dugue R."/>
            <person name="Gustiano R."/>
            <person name="Ha T.T.T."/>
            <person name="Campet M."/>
            <person name="Sriphairoj K."/>
            <person name="Ribolli J."/>
            <person name="de Almeida F.L."/>
            <person name="Desvignes T."/>
            <person name="Postlethwait J.H."/>
            <person name="Bucao C.F."/>
            <person name="Robinson-Rechavi M."/>
            <person name="Bobe J."/>
            <person name="Herpin A."/>
            <person name="Guiguen Y."/>
        </authorList>
    </citation>
    <scope>NUCLEOTIDE SEQUENCE [LARGE SCALE GENOMIC DNA]</scope>
    <source>
        <strain evidence="1">YG-Dec2019</strain>
    </source>
</reference>
<feature type="non-terminal residue" evidence="1">
    <location>
        <position position="91"/>
    </location>
</feature>
<accession>A0ACC5WTN1</accession>
<organism evidence="1 2">
    <name type="scientific">Pangasianodon gigas</name>
    <name type="common">Mekong giant catfish</name>
    <name type="synonym">Pangasius gigas</name>
    <dbReference type="NCBI Taxonomy" id="30993"/>
    <lineage>
        <taxon>Eukaryota</taxon>
        <taxon>Metazoa</taxon>
        <taxon>Chordata</taxon>
        <taxon>Craniata</taxon>
        <taxon>Vertebrata</taxon>
        <taxon>Euteleostomi</taxon>
        <taxon>Actinopterygii</taxon>
        <taxon>Neopterygii</taxon>
        <taxon>Teleostei</taxon>
        <taxon>Ostariophysi</taxon>
        <taxon>Siluriformes</taxon>
        <taxon>Pangasiidae</taxon>
        <taxon>Pangasianodon</taxon>
    </lineage>
</organism>
<dbReference type="EMBL" id="CM040463">
    <property type="protein sequence ID" value="MCI4382448.1"/>
    <property type="molecule type" value="Genomic_DNA"/>
</dbReference>
<evidence type="ECO:0000313" key="2">
    <source>
        <dbReference type="Proteomes" id="UP000829447"/>
    </source>
</evidence>